<organism evidence="1 2">
    <name type="scientific">Lactobacillus johnsonii</name>
    <dbReference type="NCBI Taxonomy" id="33959"/>
    <lineage>
        <taxon>Bacteria</taxon>
        <taxon>Bacillati</taxon>
        <taxon>Bacillota</taxon>
        <taxon>Bacilli</taxon>
        <taxon>Lactobacillales</taxon>
        <taxon>Lactobacillaceae</taxon>
        <taxon>Lactobacillus</taxon>
    </lineage>
</organism>
<dbReference type="EMBL" id="WKKC01000008">
    <property type="protein sequence ID" value="MTE02714.1"/>
    <property type="molecule type" value="Genomic_DNA"/>
</dbReference>
<reference evidence="1 2" key="1">
    <citation type="submission" date="2019-11" db="EMBL/GenBank/DDBJ databases">
        <title>Gastrointestinal microbiota of Peromyscus leucopus.</title>
        <authorList>
            <person name="Milovic A."/>
            <person name="Bassam K."/>
            <person name="Barbour A.G."/>
        </authorList>
    </citation>
    <scope>NUCLEOTIDE SEQUENCE [LARGE SCALE GENOMIC DNA]</scope>
    <source>
        <strain evidence="1 2">LL8</strain>
    </source>
</reference>
<evidence type="ECO:0000313" key="1">
    <source>
        <dbReference type="EMBL" id="MTE02714.1"/>
    </source>
</evidence>
<gene>
    <name evidence="1" type="ORF">GJU95_02840</name>
</gene>
<name>A0A9X4X7C4_LACJH</name>
<proteinExistence type="predicted"/>
<dbReference type="Proteomes" id="UP000488295">
    <property type="component" value="Unassembled WGS sequence"/>
</dbReference>
<protein>
    <submittedName>
        <fullName evidence="1">Uncharacterized protein</fullName>
    </submittedName>
</protein>
<sequence>MKDIIYFTKEDGQNIILLTAQSNAISMIGPTERDLKLYKKILGHKPLNVYALIDGKEFKFSEAWLTPDFQWN</sequence>
<evidence type="ECO:0000313" key="2">
    <source>
        <dbReference type="Proteomes" id="UP000488295"/>
    </source>
</evidence>
<comment type="caution">
    <text evidence="1">The sequence shown here is derived from an EMBL/GenBank/DDBJ whole genome shotgun (WGS) entry which is preliminary data.</text>
</comment>
<accession>A0A9X4X7C4</accession>
<dbReference type="AlphaFoldDB" id="A0A9X4X7C4"/>
<dbReference type="RefSeq" id="WP_155692352.1">
    <property type="nucleotide sequence ID" value="NZ_WKKC01000008.1"/>
</dbReference>